<dbReference type="InterPro" id="IPR002035">
    <property type="entry name" value="VWF_A"/>
</dbReference>
<dbReference type="Gene3D" id="3.40.50.410">
    <property type="entry name" value="von Willebrand factor, type A domain"/>
    <property type="match status" value="1"/>
</dbReference>
<dbReference type="PROSITE" id="PS51257">
    <property type="entry name" value="PROKAR_LIPOPROTEIN"/>
    <property type="match status" value="1"/>
</dbReference>
<dbReference type="Pfam" id="PF00092">
    <property type="entry name" value="VWA"/>
    <property type="match status" value="1"/>
</dbReference>
<evidence type="ECO:0000259" key="2">
    <source>
        <dbReference type="PROSITE" id="PS50234"/>
    </source>
</evidence>
<dbReference type="InterPro" id="IPR021908">
    <property type="entry name" value="YfbK_C"/>
</dbReference>
<dbReference type="Proteomes" id="UP000186015">
    <property type="component" value="Unassembled WGS sequence"/>
</dbReference>
<dbReference type="PROSITE" id="PS50234">
    <property type="entry name" value="VWFA"/>
    <property type="match status" value="1"/>
</dbReference>
<dbReference type="PANTHER" id="PTHR10579:SF43">
    <property type="entry name" value="ZINC FINGER (C3HC4-TYPE RING FINGER) FAMILY PROTEIN"/>
    <property type="match status" value="1"/>
</dbReference>
<feature type="region of interest" description="Disordered" evidence="1">
    <location>
        <begin position="30"/>
        <end position="65"/>
    </location>
</feature>
<reference evidence="3 4" key="1">
    <citation type="submission" date="2016-10" db="EMBL/GenBank/DDBJ databases">
        <authorList>
            <person name="de Groot N.N."/>
        </authorList>
    </citation>
    <scope>NUCLEOTIDE SEQUENCE [LARGE SCALE GENOMIC DNA]</scope>
    <source>
        <strain evidence="3 4">KH2T6</strain>
    </source>
</reference>
<dbReference type="InterPro" id="IPR036465">
    <property type="entry name" value="vWFA_dom_sf"/>
</dbReference>
<dbReference type="Pfam" id="PF12034">
    <property type="entry name" value="YfbK_C"/>
    <property type="match status" value="1"/>
</dbReference>
<dbReference type="EMBL" id="FOAT01000001">
    <property type="protein sequence ID" value="SEK18791.1"/>
    <property type="molecule type" value="Genomic_DNA"/>
</dbReference>
<dbReference type="SMART" id="SM00327">
    <property type="entry name" value="VWA"/>
    <property type="match status" value="1"/>
</dbReference>
<dbReference type="SUPFAM" id="SSF53300">
    <property type="entry name" value="vWA-like"/>
    <property type="match status" value="1"/>
</dbReference>
<name>A0A1H7EY60_RUMAL</name>
<feature type="compositionally biased region" description="Basic and acidic residues" evidence="1">
    <location>
        <begin position="53"/>
        <end position="65"/>
    </location>
</feature>
<evidence type="ECO:0000256" key="1">
    <source>
        <dbReference type="SAM" id="MobiDB-lite"/>
    </source>
</evidence>
<dbReference type="OrthoDB" id="9805121at2"/>
<dbReference type="AlphaFoldDB" id="A0A1H7EY60"/>
<dbReference type="InterPro" id="IPR051266">
    <property type="entry name" value="CLCR"/>
</dbReference>
<dbReference type="Pfam" id="PF12450">
    <property type="entry name" value="vWF_A"/>
    <property type="match status" value="1"/>
</dbReference>
<evidence type="ECO:0000313" key="4">
    <source>
        <dbReference type="Proteomes" id="UP000186015"/>
    </source>
</evidence>
<protein>
    <submittedName>
        <fullName evidence="3">Ca-activated chloride channel family protein</fullName>
    </submittedName>
</protein>
<gene>
    <name evidence="3" type="ORF">SAMN05216469_1015</name>
</gene>
<accession>A0A1H7EY60</accession>
<feature type="domain" description="VWFA" evidence="2">
    <location>
        <begin position="184"/>
        <end position="362"/>
    </location>
</feature>
<dbReference type="PANTHER" id="PTHR10579">
    <property type="entry name" value="CALCIUM-ACTIVATED CHLORIDE CHANNEL REGULATOR"/>
    <property type="match status" value="1"/>
</dbReference>
<evidence type="ECO:0000313" key="3">
    <source>
        <dbReference type="EMBL" id="SEK18791.1"/>
    </source>
</evidence>
<proteinExistence type="predicted"/>
<organism evidence="3 4">
    <name type="scientific">Ruminococcus albus</name>
    <dbReference type="NCBI Taxonomy" id="1264"/>
    <lineage>
        <taxon>Bacteria</taxon>
        <taxon>Bacillati</taxon>
        <taxon>Bacillota</taxon>
        <taxon>Clostridia</taxon>
        <taxon>Eubacteriales</taxon>
        <taxon>Oscillospiraceae</taxon>
        <taxon>Ruminococcus</taxon>
    </lineage>
</organism>
<dbReference type="RefSeq" id="WP_074827785.1">
    <property type="nucleotide sequence ID" value="NZ_FOAT01000001.1"/>
</dbReference>
<dbReference type="InterPro" id="IPR022156">
    <property type="entry name" value="Uncharacterised_YfbK_N"/>
</dbReference>
<sequence>MKENTKKITAMVLSLIMAIGMMTGCGGGKDASVKKSGATRNDAVADNGGDTRPSVENETDKSEKERYYTDDVDIDVNTEEYNYYAENQFLSVAEHPLSTFSTDVDTASFTNVRRMLENRQNIDPNAVRTEEFINYFNYEYEYPTGDDKIAINTELSDCPWNSEAKLMQIGLQAKDIDVQDIDSNIVFLIDVSGSMADANKLPLVTQAFAMLAENLGENDRISIVTYAGRDTIELEGESGANYETIASTLAGLTAGGSTAGAAGINTAYELAEKYFIKGGNNRVILATDGDLNVGLSSEEELKSLIEEKRDNGVFLSVLGFGMGNYKDNKLEALADNGNGNYAYIDSVEEAQRVLVTEMNGTMFTVAKDAKIQVEFNPANVAYYKLVGYENRLLEDQDFEDDTKDAGDVGAAQQVTALYEIIMTDTKADSDDSKRTLKYQDDVEYPAPEKADETDLDKELLTVSVRYKEKDENESKLVDKAVKLASYVSMDEMSENMKLACAAAMFAKTLGNSEDKFTMAGIRDYAKGLHLDAEELLKMIAIYEEDYENSAANNLQ</sequence>